<reference evidence="2 3" key="1">
    <citation type="submission" date="2019-05" db="EMBL/GenBank/DDBJ databases">
        <title>Another draft genome of Portunus trituberculatus and its Hox gene families provides insights of decapod evolution.</title>
        <authorList>
            <person name="Jeong J.-H."/>
            <person name="Song I."/>
            <person name="Kim S."/>
            <person name="Choi T."/>
            <person name="Kim D."/>
            <person name="Ryu S."/>
            <person name="Kim W."/>
        </authorList>
    </citation>
    <scope>NUCLEOTIDE SEQUENCE [LARGE SCALE GENOMIC DNA]</scope>
    <source>
        <tissue evidence="2">Muscle</tissue>
    </source>
</reference>
<sequence length="63" mass="6978">MTPRPRLTSTTSPNDTGDLSNISSWRLASQNTQRPVAHRKTSTSNTFPELRDPSCSFGTDVVR</sequence>
<dbReference type="EMBL" id="VSRR010053624">
    <property type="protein sequence ID" value="MPC80290.1"/>
    <property type="molecule type" value="Genomic_DNA"/>
</dbReference>
<dbReference type="AlphaFoldDB" id="A0A5B7I6Y7"/>
<accession>A0A5B7I6Y7</accession>
<keyword evidence="3" id="KW-1185">Reference proteome</keyword>
<evidence type="ECO:0000256" key="1">
    <source>
        <dbReference type="SAM" id="MobiDB-lite"/>
    </source>
</evidence>
<feature type="compositionally biased region" description="Low complexity" evidence="1">
    <location>
        <begin position="1"/>
        <end position="13"/>
    </location>
</feature>
<feature type="region of interest" description="Disordered" evidence="1">
    <location>
        <begin position="1"/>
        <end position="63"/>
    </location>
</feature>
<proteinExistence type="predicted"/>
<name>A0A5B7I6Y7_PORTR</name>
<evidence type="ECO:0000313" key="2">
    <source>
        <dbReference type="EMBL" id="MPC80290.1"/>
    </source>
</evidence>
<evidence type="ECO:0000313" key="3">
    <source>
        <dbReference type="Proteomes" id="UP000324222"/>
    </source>
</evidence>
<protein>
    <submittedName>
        <fullName evidence="2">Uncharacterized protein</fullName>
    </submittedName>
</protein>
<dbReference type="Proteomes" id="UP000324222">
    <property type="component" value="Unassembled WGS sequence"/>
</dbReference>
<comment type="caution">
    <text evidence="2">The sequence shown here is derived from an EMBL/GenBank/DDBJ whole genome shotgun (WGS) entry which is preliminary data.</text>
</comment>
<feature type="compositionally biased region" description="Polar residues" evidence="1">
    <location>
        <begin position="14"/>
        <end position="34"/>
    </location>
</feature>
<gene>
    <name evidence="2" type="ORF">E2C01_074867</name>
</gene>
<organism evidence="2 3">
    <name type="scientific">Portunus trituberculatus</name>
    <name type="common">Swimming crab</name>
    <name type="synonym">Neptunus trituberculatus</name>
    <dbReference type="NCBI Taxonomy" id="210409"/>
    <lineage>
        <taxon>Eukaryota</taxon>
        <taxon>Metazoa</taxon>
        <taxon>Ecdysozoa</taxon>
        <taxon>Arthropoda</taxon>
        <taxon>Crustacea</taxon>
        <taxon>Multicrustacea</taxon>
        <taxon>Malacostraca</taxon>
        <taxon>Eumalacostraca</taxon>
        <taxon>Eucarida</taxon>
        <taxon>Decapoda</taxon>
        <taxon>Pleocyemata</taxon>
        <taxon>Brachyura</taxon>
        <taxon>Eubrachyura</taxon>
        <taxon>Portunoidea</taxon>
        <taxon>Portunidae</taxon>
        <taxon>Portuninae</taxon>
        <taxon>Portunus</taxon>
    </lineage>
</organism>